<evidence type="ECO:0000256" key="7">
    <source>
        <dbReference type="ARBA" id="ARBA00022723"/>
    </source>
</evidence>
<dbReference type="GO" id="GO:0016491">
    <property type="term" value="F:oxidoreductase activity"/>
    <property type="evidence" value="ECO:0007669"/>
    <property type="project" value="InterPro"/>
</dbReference>
<dbReference type="EC" id="7.2.2.8" evidence="3"/>
<dbReference type="OrthoDB" id="7059309at2"/>
<evidence type="ECO:0000256" key="12">
    <source>
        <dbReference type="ARBA" id="ARBA00022989"/>
    </source>
</evidence>
<dbReference type="InterPro" id="IPR009078">
    <property type="entry name" value="Ferritin-like_SF"/>
</dbReference>
<keyword evidence="7 20" id="KW-0479">Metal-binding</keyword>
<evidence type="ECO:0000256" key="20">
    <source>
        <dbReference type="RuleBase" id="RU362081"/>
    </source>
</evidence>
<dbReference type="PRINTS" id="PR00119">
    <property type="entry name" value="CATATPASE"/>
</dbReference>
<dbReference type="PANTHER" id="PTHR43520:SF8">
    <property type="entry name" value="P-TYPE CU(+) TRANSPORTER"/>
    <property type="match status" value="1"/>
</dbReference>
<feature type="transmembrane region" description="Helical" evidence="20">
    <location>
        <begin position="6"/>
        <end position="23"/>
    </location>
</feature>
<dbReference type="InterPro" id="IPR023299">
    <property type="entry name" value="ATPase_P-typ_cyto_dom_N"/>
</dbReference>
<dbReference type="InterPro" id="IPR028096">
    <property type="entry name" value="EfeO_Cupredoxin"/>
</dbReference>
<evidence type="ECO:0000256" key="11">
    <source>
        <dbReference type="ARBA" id="ARBA00022967"/>
    </source>
</evidence>
<keyword evidence="4" id="KW-0813">Transport</keyword>
<comment type="function">
    <text evidence="18">Necessary for copper homeostasis and likely functions as a copper exporter. Also required for full virulence.</text>
</comment>
<evidence type="ECO:0000259" key="21">
    <source>
        <dbReference type="Pfam" id="PF00122"/>
    </source>
</evidence>
<dbReference type="Pfam" id="PF00702">
    <property type="entry name" value="Hydrolase"/>
    <property type="match status" value="1"/>
</dbReference>
<dbReference type="InterPro" id="IPR023214">
    <property type="entry name" value="HAD_sf"/>
</dbReference>
<evidence type="ECO:0000256" key="19">
    <source>
        <dbReference type="ARBA" id="ARBA00068364"/>
    </source>
</evidence>
<evidence type="ECO:0000256" key="9">
    <source>
        <dbReference type="ARBA" id="ARBA00022796"/>
    </source>
</evidence>
<dbReference type="InterPro" id="IPR001757">
    <property type="entry name" value="P_typ_ATPase"/>
</dbReference>
<keyword evidence="8 20" id="KW-0547">Nucleotide-binding</keyword>
<protein>
    <recommendedName>
        <fullName evidence="19">Probable copper-exporting P-type ATPase V</fullName>
        <ecNumber evidence="3">7.2.2.8</ecNumber>
    </recommendedName>
    <alternativeName>
        <fullName evidence="16">Cu(+)-exporting ATPase</fullName>
    </alternativeName>
</protein>
<dbReference type="Pfam" id="PF00122">
    <property type="entry name" value="E1-E2_ATPase"/>
    <property type="match status" value="1"/>
</dbReference>
<dbReference type="eggNOG" id="COG2217">
    <property type="taxonomic scope" value="Bacteria"/>
</dbReference>
<dbReference type="Gene3D" id="3.40.50.1000">
    <property type="entry name" value="HAD superfamily/HAD-like"/>
    <property type="match status" value="1"/>
</dbReference>
<keyword evidence="14" id="KW-0406">Ion transport</keyword>
<dbReference type="InterPro" id="IPR036412">
    <property type="entry name" value="HAD-like_sf"/>
</dbReference>
<evidence type="ECO:0000256" key="17">
    <source>
        <dbReference type="ARBA" id="ARBA00049289"/>
    </source>
</evidence>
<feature type="transmembrane region" description="Helical" evidence="20">
    <location>
        <begin position="756"/>
        <end position="775"/>
    </location>
</feature>
<evidence type="ECO:0000256" key="2">
    <source>
        <dbReference type="ARBA" id="ARBA00006024"/>
    </source>
</evidence>
<dbReference type="InterPro" id="IPR044492">
    <property type="entry name" value="P_typ_ATPase_HD_dom"/>
</dbReference>
<dbReference type="SUPFAM" id="SSF56784">
    <property type="entry name" value="HAD-like"/>
    <property type="match status" value="1"/>
</dbReference>
<dbReference type="InterPro" id="IPR059000">
    <property type="entry name" value="ATPase_P-type_domA"/>
</dbReference>
<evidence type="ECO:0000256" key="6">
    <source>
        <dbReference type="ARBA" id="ARBA00022692"/>
    </source>
</evidence>
<dbReference type="GO" id="GO:0005886">
    <property type="term" value="C:plasma membrane"/>
    <property type="evidence" value="ECO:0007669"/>
    <property type="project" value="UniProtKB-SubCell"/>
</dbReference>
<dbReference type="InterPro" id="IPR027256">
    <property type="entry name" value="P-typ_ATPase_IB"/>
</dbReference>
<dbReference type="NCBIfam" id="TIGR01511">
    <property type="entry name" value="ATPase-IB1_Cu"/>
    <property type="match status" value="1"/>
</dbReference>
<keyword evidence="6 20" id="KW-0812">Transmembrane</keyword>
<evidence type="ECO:0000256" key="14">
    <source>
        <dbReference type="ARBA" id="ARBA00023065"/>
    </source>
</evidence>
<feature type="transmembrane region" description="Helical" evidence="20">
    <location>
        <begin position="443"/>
        <end position="466"/>
    </location>
</feature>
<dbReference type="InterPro" id="IPR023298">
    <property type="entry name" value="ATPase_P-typ_TM_dom_sf"/>
</dbReference>
<dbReference type="InterPro" id="IPR008250">
    <property type="entry name" value="ATPase_P-typ_transduc_dom_A_sf"/>
</dbReference>
<keyword evidence="10 20" id="KW-0067">ATP-binding</keyword>
<feature type="transmembrane region" description="Helical" evidence="20">
    <location>
        <begin position="415"/>
        <end position="437"/>
    </location>
</feature>
<dbReference type="InterPro" id="IPR012348">
    <property type="entry name" value="RNR-like"/>
</dbReference>
<dbReference type="NCBIfam" id="TIGR01525">
    <property type="entry name" value="ATPase-IB_hvy"/>
    <property type="match status" value="1"/>
</dbReference>
<dbReference type="SFLD" id="SFLDS00003">
    <property type="entry name" value="Haloacid_Dehalogenase"/>
    <property type="match status" value="1"/>
</dbReference>
<evidence type="ECO:0000313" key="24">
    <source>
        <dbReference type="EMBL" id="KFI65780.1"/>
    </source>
</evidence>
<dbReference type="Gene3D" id="2.70.150.10">
    <property type="entry name" value="Calcium-transporting ATPase, cytoplasmic transduction domain A"/>
    <property type="match status" value="1"/>
</dbReference>
<dbReference type="CDD" id="cd02094">
    <property type="entry name" value="P-type_ATPase_Cu-like"/>
    <property type="match status" value="1"/>
</dbReference>
<dbReference type="InterPro" id="IPR008972">
    <property type="entry name" value="Cupredoxin"/>
</dbReference>
<dbReference type="RefSeq" id="WP_033515453.1">
    <property type="nucleotide sequence ID" value="NZ_JGYV01000001.1"/>
</dbReference>
<evidence type="ECO:0000256" key="4">
    <source>
        <dbReference type="ARBA" id="ARBA00022448"/>
    </source>
</evidence>
<dbReference type="Pfam" id="PF04945">
    <property type="entry name" value="YHS"/>
    <property type="match status" value="1"/>
</dbReference>
<evidence type="ECO:0000256" key="5">
    <source>
        <dbReference type="ARBA" id="ARBA00022475"/>
    </source>
</evidence>
<evidence type="ECO:0000256" key="10">
    <source>
        <dbReference type="ARBA" id="ARBA00022840"/>
    </source>
</evidence>
<dbReference type="Gene3D" id="2.60.40.420">
    <property type="entry name" value="Cupredoxins - blue copper proteins"/>
    <property type="match status" value="1"/>
</dbReference>
<accession>A0A087B430</accession>
<feature type="domain" description="EfeO-type cupredoxin-like" evidence="23">
    <location>
        <begin position="25"/>
        <end position="118"/>
    </location>
</feature>
<feature type="transmembrane region" description="Helical" evidence="20">
    <location>
        <begin position="234"/>
        <end position="251"/>
    </location>
</feature>
<dbReference type="NCBIfam" id="TIGR01512">
    <property type="entry name" value="ATPase-IB2_Cd"/>
    <property type="match status" value="1"/>
</dbReference>
<evidence type="ECO:0000256" key="15">
    <source>
        <dbReference type="ARBA" id="ARBA00023136"/>
    </source>
</evidence>
<dbReference type="SUPFAM" id="SSF81653">
    <property type="entry name" value="Calcium ATPase, transduction domain A"/>
    <property type="match status" value="1"/>
</dbReference>
<evidence type="ECO:0000256" key="3">
    <source>
        <dbReference type="ARBA" id="ARBA00012517"/>
    </source>
</evidence>
<dbReference type="AlphaFoldDB" id="A0A087B430"/>
<keyword evidence="11" id="KW-1278">Translocase</keyword>
<dbReference type="Pfam" id="PF13473">
    <property type="entry name" value="Cupredoxin_1"/>
    <property type="match status" value="1"/>
</dbReference>
<dbReference type="FunFam" id="3.40.50.1000:FF:000144">
    <property type="entry name" value="copper-transporting ATPase 1 isoform X2"/>
    <property type="match status" value="1"/>
</dbReference>
<feature type="domain" description="P-type ATPase A" evidence="21">
    <location>
        <begin position="299"/>
        <end position="398"/>
    </location>
</feature>
<sequence>MSTVIVIVVTLLLTAAICWYAFAPRPVARAVEDHGEQVVHIAVKGGYAPAQVQVEAGRPIRLEFDRQESGECSSHVVFGDLGLDMTLPAFETTTVRLPALAAGDYPFACGMNMLHGSLEVRGEGAAVPVTGTPGAEEDMRAWQERQDAERVHEARELTRRLIVGLVCTVPLLIVAMGPMIGPVGQWWHAHLPAWTMSPWLQCILALPVMCYCGWPVHRTGWLAIWHRAPEMNSLVTLGTMAAFGYSLVVTIRPDLLPSGSREPYYEAVGTIITLMILGQLLETKARAGTGSAIRALIGLRPDTAHVVRQGKVRDIPTGQVAVDDVLEVRPGERIPVDGVVCEGSTNVDESMVTGEAMPVRKTVGDQLTGATVNGTGSIRMRATRVGSATVLARIIALVRTAQTSKAPIQRIADRVAGIFVPAVVLIAVWTFAIWWLVGVQPRGLQGLVCAICVLVIACPCALGLATPLSITIATGKAAQCGVLFRNAQALEGSAHVQVVVFDKTGTITQGRPRLVAAVAMDGTPLDDRVLALVAAAERRSEHPLAQAIVDEAAGRGLALPDATAFRALAGQGVTARVDGHDVTVGNGTLVAATAQSEPFVREQTARGATPILAAIDGEGAALLAVSDTVKPDARQAIAKLHEHGVQVVLLTGDHEATAHTVAREVGIDHVIAQVRPESKERVIAAIQEQGLQVAMVGDGINDAPALARADVGMAMGTGTDVAMESADVTLMHGSVMAVPTALDIAHATMRNIRGNLAFALGYNGLGIPIAAGVLYPLGHVLLSPMIAGAAMAFSSLSVVLNANRLRGFTPEHSRPWHTRVSSALNEAPLTQAAETPSAEGHDAMPLTKGQDMNDVHEEIDPICGMVVDPEHAADSRVWHGRTVYFCNPHCAEVFDSDPDKYVHEEVE</sequence>
<dbReference type="SUPFAM" id="SSF49503">
    <property type="entry name" value="Cupredoxins"/>
    <property type="match status" value="1"/>
</dbReference>
<comment type="similarity">
    <text evidence="2 20">Belongs to the cation transport ATPase (P-type) (TC 3.A.3) family. Type IB subfamily.</text>
</comment>
<dbReference type="SUPFAM" id="SSF81665">
    <property type="entry name" value="Calcium ATPase, transmembrane domain M"/>
    <property type="match status" value="1"/>
</dbReference>
<dbReference type="SFLD" id="SFLDG00002">
    <property type="entry name" value="C1.7:_P-type_atpase_like"/>
    <property type="match status" value="1"/>
</dbReference>
<keyword evidence="24" id="KW-0378">Hydrolase</keyword>
<comment type="catalytic activity">
    <reaction evidence="17">
        <text>Cu(+)(in) + ATP + H2O = Cu(+)(out) + ADP + phosphate + H(+)</text>
        <dbReference type="Rhea" id="RHEA:25792"/>
        <dbReference type="ChEBI" id="CHEBI:15377"/>
        <dbReference type="ChEBI" id="CHEBI:15378"/>
        <dbReference type="ChEBI" id="CHEBI:30616"/>
        <dbReference type="ChEBI" id="CHEBI:43474"/>
        <dbReference type="ChEBI" id="CHEBI:49552"/>
        <dbReference type="ChEBI" id="CHEBI:456216"/>
        <dbReference type="EC" id="7.2.2.8"/>
    </reaction>
</comment>
<gene>
    <name evidence="24" type="ORF">BCUN_0275</name>
</gene>
<evidence type="ECO:0000256" key="1">
    <source>
        <dbReference type="ARBA" id="ARBA00004651"/>
    </source>
</evidence>
<name>A0A087B430_9BIFI</name>
<dbReference type="InterPro" id="IPR018303">
    <property type="entry name" value="ATPase_P-typ_P_site"/>
</dbReference>
<evidence type="ECO:0000256" key="18">
    <source>
        <dbReference type="ARBA" id="ARBA00057500"/>
    </source>
</evidence>
<keyword evidence="12 20" id="KW-1133">Transmembrane helix</keyword>
<dbReference type="GO" id="GO:0005524">
    <property type="term" value="F:ATP binding"/>
    <property type="evidence" value="ECO:0007669"/>
    <property type="project" value="UniProtKB-UniRule"/>
</dbReference>
<dbReference type="GO" id="GO:0043682">
    <property type="term" value="F:P-type divalent copper transporter activity"/>
    <property type="evidence" value="ECO:0007669"/>
    <property type="project" value="TreeGrafter"/>
</dbReference>
<keyword evidence="5 20" id="KW-1003">Cell membrane</keyword>
<feature type="transmembrane region" description="Helical" evidence="20">
    <location>
        <begin position="781"/>
        <end position="800"/>
    </location>
</feature>
<dbReference type="EMBL" id="JGYV01000001">
    <property type="protein sequence ID" value="KFI65780.1"/>
    <property type="molecule type" value="Genomic_DNA"/>
</dbReference>
<feature type="transmembrane region" description="Helical" evidence="20">
    <location>
        <begin position="263"/>
        <end position="281"/>
    </location>
</feature>
<feature type="transmembrane region" description="Helical" evidence="20">
    <location>
        <begin position="193"/>
        <end position="214"/>
    </location>
</feature>
<evidence type="ECO:0000256" key="16">
    <source>
        <dbReference type="ARBA" id="ARBA00033239"/>
    </source>
</evidence>
<comment type="subcellular location">
    <subcellularLocation>
        <location evidence="1">Cell membrane</location>
        <topology evidence="1">Multi-pass membrane protein</topology>
    </subcellularLocation>
</comment>
<feature type="domain" description="YHS" evidence="22">
    <location>
        <begin position="859"/>
        <end position="904"/>
    </location>
</feature>
<dbReference type="Proteomes" id="UP000029067">
    <property type="component" value="Unassembled WGS sequence"/>
</dbReference>
<dbReference type="GO" id="GO:0140581">
    <property type="term" value="F:P-type monovalent copper transporter activity"/>
    <property type="evidence" value="ECO:0007669"/>
    <property type="project" value="UniProtKB-EC"/>
</dbReference>
<dbReference type="SUPFAM" id="SSF47240">
    <property type="entry name" value="Ferritin-like"/>
    <property type="match status" value="1"/>
</dbReference>
<evidence type="ECO:0000259" key="23">
    <source>
        <dbReference type="Pfam" id="PF13473"/>
    </source>
</evidence>
<dbReference type="Gene3D" id="3.40.1110.10">
    <property type="entry name" value="Calcium-transporting ATPase, cytoplasmic domain N"/>
    <property type="match status" value="1"/>
</dbReference>
<reference evidence="24 25" key="1">
    <citation type="submission" date="2014-03" db="EMBL/GenBank/DDBJ databases">
        <title>Genomics of Bifidobacteria.</title>
        <authorList>
            <person name="Ventura M."/>
            <person name="Milani C."/>
            <person name="Lugli G.A."/>
        </authorList>
    </citation>
    <scope>NUCLEOTIDE SEQUENCE [LARGE SCALE GENOMIC DNA]</scope>
    <source>
        <strain evidence="24 25">LMG 10738</strain>
    </source>
</reference>
<dbReference type="FunFam" id="2.70.150.10:FF:000020">
    <property type="entry name" value="Copper-exporting P-type ATPase A"/>
    <property type="match status" value="1"/>
</dbReference>
<dbReference type="Gene3D" id="1.10.620.20">
    <property type="entry name" value="Ribonucleotide Reductase, subunit A"/>
    <property type="match status" value="1"/>
</dbReference>
<feature type="transmembrane region" description="Helical" evidence="20">
    <location>
        <begin position="161"/>
        <end position="181"/>
    </location>
</feature>
<keyword evidence="9" id="KW-0187">Copper transport</keyword>
<keyword evidence="13" id="KW-0186">Copper</keyword>
<dbReference type="STRING" id="1688.BCUN_0275"/>
<organism evidence="24 25">
    <name type="scientific">Bifidobacterium cuniculi</name>
    <dbReference type="NCBI Taxonomy" id="1688"/>
    <lineage>
        <taxon>Bacteria</taxon>
        <taxon>Bacillati</taxon>
        <taxon>Actinomycetota</taxon>
        <taxon>Actinomycetes</taxon>
        <taxon>Bifidobacteriales</taxon>
        <taxon>Bifidobacteriaceae</taxon>
        <taxon>Bifidobacterium</taxon>
    </lineage>
</organism>
<keyword evidence="15 20" id="KW-0472">Membrane</keyword>
<keyword evidence="25" id="KW-1185">Reference proteome</keyword>
<comment type="caution">
    <text evidence="24">The sequence shown here is derived from an EMBL/GenBank/DDBJ whole genome shotgun (WGS) entry which is preliminary data.</text>
</comment>
<dbReference type="NCBIfam" id="TIGR01494">
    <property type="entry name" value="ATPase_P-type"/>
    <property type="match status" value="1"/>
</dbReference>
<evidence type="ECO:0000256" key="8">
    <source>
        <dbReference type="ARBA" id="ARBA00022741"/>
    </source>
</evidence>
<dbReference type="PRINTS" id="PR00943">
    <property type="entry name" value="CUATPASE"/>
</dbReference>
<dbReference type="InterPro" id="IPR007029">
    <property type="entry name" value="YHS_dom"/>
</dbReference>
<evidence type="ECO:0000313" key="25">
    <source>
        <dbReference type="Proteomes" id="UP000029067"/>
    </source>
</evidence>
<dbReference type="GO" id="GO:0005507">
    <property type="term" value="F:copper ion binding"/>
    <property type="evidence" value="ECO:0007669"/>
    <property type="project" value="TreeGrafter"/>
</dbReference>
<proteinExistence type="inferred from homology"/>
<dbReference type="GO" id="GO:0016887">
    <property type="term" value="F:ATP hydrolysis activity"/>
    <property type="evidence" value="ECO:0007669"/>
    <property type="project" value="InterPro"/>
</dbReference>
<dbReference type="SFLD" id="SFLDF00027">
    <property type="entry name" value="p-type_atpase"/>
    <property type="match status" value="1"/>
</dbReference>
<evidence type="ECO:0000256" key="13">
    <source>
        <dbReference type="ARBA" id="ARBA00023008"/>
    </source>
</evidence>
<dbReference type="GO" id="GO:0055070">
    <property type="term" value="P:copper ion homeostasis"/>
    <property type="evidence" value="ECO:0007669"/>
    <property type="project" value="TreeGrafter"/>
</dbReference>
<dbReference type="PROSITE" id="PS00154">
    <property type="entry name" value="ATPASE_E1_E2"/>
    <property type="match status" value="1"/>
</dbReference>
<evidence type="ECO:0000259" key="22">
    <source>
        <dbReference type="Pfam" id="PF04945"/>
    </source>
</evidence>
<dbReference type="PANTHER" id="PTHR43520">
    <property type="entry name" value="ATP7, ISOFORM B"/>
    <property type="match status" value="1"/>
</dbReference>